<dbReference type="Gene3D" id="1.10.287.110">
    <property type="entry name" value="DnaJ domain"/>
    <property type="match status" value="1"/>
</dbReference>
<dbReference type="EMBL" id="RBNJ01019594">
    <property type="protein sequence ID" value="RUS23500.1"/>
    <property type="molecule type" value="Genomic_DNA"/>
</dbReference>
<dbReference type="InterPro" id="IPR036869">
    <property type="entry name" value="J_dom_sf"/>
</dbReference>
<dbReference type="Pfam" id="PF00226">
    <property type="entry name" value="DnaJ"/>
    <property type="match status" value="1"/>
</dbReference>
<dbReference type="SUPFAM" id="SSF46565">
    <property type="entry name" value="Chaperone J-domain"/>
    <property type="match status" value="1"/>
</dbReference>
<dbReference type="SMART" id="SM00271">
    <property type="entry name" value="DnaJ"/>
    <property type="match status" value="1"/>
</dbReference>
<dbReference type="AlphaFoldDB" id="A0A433Q129"/>
<evidence type="ECO:0000256" key="1">
    <source>
        <dbReference type="SAM" id="Phobius"/>
    </source>
</evidence>
<dbReference type="InterPro" id="IPR052243">
    <property type="entry name" value="Mito_inner_membrane_organizer"/>
</dbReference>
<evidence type="ECO:0000313" key="4">
    <source>
        <dbReference type="Proteomes" id="UP000274822"/>
    </source>
</evidence>
<organism evidence="3 4">
    <name type="scientific">Jimgerdemannia flammicorona</name>
    <dbReference type="NCBI Taxonomy" id="994334"/>
    <lineage>
        <taxon>Eukaryota</taxon>
        <taxon>Fungi</taxon>
        <taxon>Fungi incertae sedis</taxon>
        <taxon>Mucoromycota</taxon>
        <taxon>Mucoromycotina</taxon>
        <taxon>Endogonomycetes</taxon>
        <taxon>Endogonales</taxon>
        <taxon>Endogonaceae</taxon>
        <taxon>Jimgerdemannia</taxon>
    </lineage>
</organism>
<feature type="transmembrane region" description="Helical" evidence="1">
    <location>
        <begin position="239"/>
        <end position="258"/>
    </location>
</feature>
<gene>
    <name evidence="3" type="ORF">BC938DRAFT_475038</name>
</gene>
<keyword evidence="4" id="KW-1185">Reference proteome</keyword>
<dbReference type="InterPro" id="IPR001623">
    <property type="entry name" value="DnaJ_domain"/>
</dbReference>
<keyword evidence="1" id="KW-0472">Membrane</keyword>
<dbReference type="GO" id="GO:0005739">
    <property type="term" value="C:mitochondrion"/>
    <property type="evidence" value="ECO:0007669"/>
    <property type="project" value="GOC"/>
</dbReference>
<accession>A0A433Q129</accession>
<dbReference type="GO" id="GO:0042407">
    <property type="term" value="P:cristae formation"/>
    <property type="evidence" value="ECO:0007669"/>
    <property type="project" value="TreeGrafter"/>
</dbReference>
<protein>
    <submittedName>
        <fullName evidence="3">DnaJ domain-containing protein</fullName>
    </submittedName>
</protein>
<dbReference type="PRINTS" id="PR00625">
    <property type="entry name" value="JDOMAIN"/>
</dbReference>
<evidence type="ECO:0000259" key="2">
    <source>
        <dbReference type="PROSITE" id="PS50076"/>
    </source>
</evidence>
<keyword evidence="1" id="KW-1133">Transmembrane helix</keyword>
<evidence type="ECO:0000313" key="3">
    <source>
        <dbReference type="EMBL" id="RUS23500.1"/>
    </source>
</evidence>
<feature type="transmembrane region" description="Helical" evidence="1">
    <location>
        <begin position="270"/>
        <end position="291"/>
    </location>
</feature>
<dbReference type="PANTHER" id="PTHR44157">
    <property type="entry name" value="DNAJ HOMOLOG SUBFAMILY C MEMBER 11"/>
    <property type="match status" value="1"/>
</dbReference>
<keyword evidence="1" id="KW-0812">Transmembrane</keyword>
<feature type="domain" description="J" evidence="2">
    <location>
        <begin position="358"/>
        <end position="426"/>
    </location>
</feature>
<dbReference type="Proteomes" id="UP000274822">
    <property type="component" value="Unassembled WGS sequence"/>
</dbReference>
<comment type="caution">
    <text evidence="3">The sequence shown here is derived from an EMBL/GenBank/DDBJ whole genome shotgun (WGS) entry which is preliminary data.</text>
</comment>
<reference evidence="3 4" key="1">
    <citation type="journal article" date="2018" name="New Phytol.">
        <title>Phylogenomics of Endogonaceae and evolution of mycorrhizas within Mucoromycota.</title>
        <authorList>
            <person name="Chang Y."/>
            <person name="Desiro A."/>
            <person name="Na H."/>
            <person name="Sandor L."/>
            <person name="Lipzen A."/>
            <person name="Clum A."/>
            <person name="Barry K."/>
            <person name="Grigoriev I.V."/>
            <person name="Martin F.M."/>
            <person name="Stajich J.E."/>
            <person name="Smith M.E."/>
            <person name="Bonito G."/>
            <person name="Spatafora J.W."/>
        </authorList>
    </citation>
    <scope>NUCLEOTIDE SEQUENCE [LARGE SCALE GENOMIC DNA]</scope>
    <source>
        <strain evidence="3 4">AD002</strain>
    </source>
</reference>
<dbReference type="PROSITE" id="PS50076">
    <property type="entry name" value="DNAJ_2"/>
    <property type="match status" value="1"/>
</dbReference>
<sequence>MSLCCLRNASIHNLLLTLRRCRRLARQGVRFVADSNSSRTPPMSKLRAIAFTRDMEDADEGFDTTRPAPLAPTRPVEDHTLEYNWYSVLETFTFEREYKGDSPYMQTYASYKYRRDPVHAIRGSSVKNAQPFSPSMLDAWDGSHVRKVDPFIMLPSVALRFAESYIRYNEERQAEWFLERKFRADRVRELELDIKIQNMKVHPVYFPVYLYTFEHLGRKFRTFVNAHDLKIGGMRLYDWHRVSAVTALGMGWVMWSIGGIGHGMSSIATYWLGIALPTALASIATLYYPLFSRWVRDRFRQGEYRAHHHGQESNEDVDPAWVGAYDKFEEERRYQNWRENQEQKQGKSRRANSADALGYYRMLGVSSWGTKQDIQAAFRGLALRYHPDRFTDPEAKLQAKKKFQEISQAYMVLRDPKRRRIYDSTGDVE</sequence>
<dbReference type="CDD" id="cd06257">
    <property type="entry name" value="DnaJ"/>
    <property type="match status" value="1"/>
</dbReference>
<proteinExistence type="predicted"/>
<name>A0A433Q129_9FUNG</name>
<dbReference type="PANTHER" id="PTHR44157:SF1">
    <property type="entry name" value="DNAJ HOMOLOG SUBFAMILY C MEMBER 11"/>
    <property type="match status" value="1"/>
</dbReference>